<dbReference type="SMART" id="SM00238">
    <property type="entry name" value="BIR"/>
    <property type="match status" value="1"/>
</dbReference>
<name>A0AA36ALN5_OCTVU</name>
<dbReference type="EMBL" id="OX597815">
    <property type="protein sequence ID" value="CAI9717282.1"/>
    <property type="molecule type" value="Genomic_DNA"/>
</dbReference>
<evidence type="ECO:0000313" key="1">
    <source>
        <dbReference type="EMBL" id="CAI9717282.1"/>
    </source>
</evidence>
<dbReference type="CDD" id="cd00022">
    <property type="entry name" value="BIR"/>
    <property type="match status" value="1"/>
</dbReference>
<reference evidence="1" key="1">
    <citation type="submission" date="2023-08" db="EMBL/GenBank/DDBJ databases">
        <authorList>
            <person name="Alioto T."/>
            <person name="Alioto T."/>
            <person name="Gomez Garrido J."/>
        </authorList>
    </citation>
    <scope>NUCLEOTIDE SEQUENCE</scope>
</reference>
<proteinExistence type="predicted"/>
<dbReference type="PANTHER" id="PTHR10044:SF139">
    <property type="entry name" value="DEATH-ASSOCIATED INHIBITOR OF APOPTOSIS 2"/>
    <property type="match status" value="1"/>
</dbReference>
<sequence length="167" mass="19866">MSLAFVFVRKARFWRFHLLYKKKTELVNWILLYSDFDYLYFPHILLHIYNNNIQVCRRWLQALTNMESTDNMDGILSSCISKPPPLHIKYAKYEERLKSFLTWPQTGKPDKKNLAEAGFFFQGPEDRTICFHCDGGLKNWTANDNPIMEHFNTYPDCAFIKKKLKKS</sequence>
<dbReference type="Gene3D" id="1.10.1170.10">
    <property type="entry name" value="Inhibitor Of Apoptosis Protein (2mihbC-IAP-1), Chain A"/>
    <property type="match status" value="1"/>
</dbReference>
<keyword evidence="2" id="KW-1185">Reference proteome</keyword>
<dbReference type="PANTHER" id="PTHR10044">
    <property type="entry name" value="INHIBITOR OF APOPTOSIS"/>
    <property type="match status" value="1"/>
</dbReference>
<accession>A0AA36ALN5</accession>
<evidence type="ECO:0000313" key="2">
    <source>
        <dbReference type="Proteomes" id="UP001162480"/>
    </source>
</evidence>
<dbReference type="SUPFAM" id="SSF57924">
    <property type="entry name" value="Inhibitor of apoptosis (IAP) repeat"/>
    <property type="match status" value="1"/>
</dbReference>
<dbReference type="PROSITE" id="PS01282">
    <property type="entry name" value="BIR_REPEAT_1"/>
    <property type="match status" value="1"/>
</dbReference>
<dbReference type="InterPro" id="IPR050784">
    <property type="entry name" value="IAP"/>
</dbReference>
<dbReference type="AlphaFoldDB" id="A0AA36ALN5"/>
<protein>
    <submittedName>
        <fullName evidence="1">Uncharacterized protein</fullName>
    </submittedName>
</protein>
<dbReference type="GO" id="GO:0005634">
    <property type="term" value="C:nucleus"/>
    <property type="evidence" value="ECO:0007669"/>
    <property type="project" value="TreeGrafter"/>
</dbReference>
<dbReference type="Pfam" id="PF00653">
    <property type="entry name" value="BIR"/>
    <property type="match status" value="1"/>
</dbReference>
<organism evidence="1 2">
    <name type="scientific">Octopus vulgaris</name>
    <name type="common">Common octopus</name>
    <dbReference type="NCBI Taxonomy" id="6645"/>
    <lineage>
        <taxon>Eukaryota</taxon>
        <taxon>Metazoa</taxon>
        <taxon>Spiralia</taxon>
        <taxon>Lophotrochozoa</taxon>
        <taxon>Mollusca</taxon>
        <taxon>Cephalopoda</taxon>
        <taxon>Coleoidea</taxon>
        <taxon>Octopodiformes</taxon>
        <taxon>Octopoda</taxon>
        <taxon>Incirrata</taxon>
        <taxon>Octopodidae</taxon>
        <taxon>Octopus</taxon>
    </lineage>
</organism>
<dbReference type="Proteomes" id="UP001162480">
    <property type="component" value="Chromosome 2"/>
</dbReference>
<gene>
    <name evidence="1" type="ORF">OCTVUL_1B029966</name>
</gene>
<dbReference type="InterPro" id="IPR001370">
    <property type="entry name" value="BIR_rpt"/>
</dbReference>
<dbReference type="GO" id="GO:0005737">
    <property type="term" value="C:cytoplasm"/>
    <property type="evidence" value="ECO:0007669"/>
    <property type="project" value="TreeGrafter"/>
</dbReference>